<feature type="compositionally biased region" description="Basic and acidic residues" evidence="1">
    <location>
        <begin position="1"/>
        <end position="16"/>
    </location>
</feature>
<sequence length="58" mass="6857">MSESKQDNSDRLDGLKQCKRLSPAKEQTKRREERTFHPRKKGWIPKKSSRSVERDAKS</sequence>
<feature type="compositionally biased region" description="Basic and acidic residues" evidence="1">
    <location>
        <begin position="26"/>
        <end position="36"/>
    </location>
</feature>
<dbReference type="EMBL" id="CAWUPB010000246">
    <property type="protein sequence ID" value="CAK7324092.1"/>
    <property type="molecule type" value="Genomic_DNA"/>
</dbReference>
<dbReference type="Proteomes" id="UP001314170">
    <property type="component" value="Unassembled WGS sequence"/>
</dbReference>
<gene>
    <name evidence="2" type="ORF">DCAF_LOCUS1729</name>
</gene>
<feature type="region of interest" description="Disordered" evidence="1">
    <location>
        <begin position="1"/>
        <end position="58"/>
    </location>
</feature>
<keyword evidence="3" id="KW-1185">Reference proteome</keyword>
<protein>
    <submittedName>
        <fullName evidence="2">Uncharacterized protein</fullName>
    </submittedName>
</protein>
<name>A0AAV1QQR3_9ROSI</name>
<reference evidence="2 3" key="1">
    <citation type="submission" date="2024-01" db="EMBL/GenBank/DDBJ databases">
        <authorList>
            <person name="Waweru B."/>
        </authorList>
    </citation>
    <scope>NUCLEOTIDE SEQUENCE [LARGE SCALE GENOMIC DNA]</scope>
</reference>
<dbReference type="AlphaFoldDB" id="A0AAV1QQR3"/>
<accession>A0AAV1QQR3</accession>
<evidence type="ECO:0000256" key="1">
    <source>
        <dbReference type="SAM" id="MobiDB-lite"/>
    </source>
</evidence>
<evidence type="ECO:0000313" key="3">
    <source>
        <dbReference type="Proteomes" id="UP001314170"/>
    </source>
</evidence>
<proteinExistence type="predicted"/>
<organism evidence="2 3">
    <name type="scientific">Dovyalis caffra</name>
    <dbReference type="NCBI Taxonomy" id="77055"/>
    <lineage>
        <taxon>Eukaryota</taxon>
        <taxon>Viridiplantae</taxon>
        <taxon>Streptophyta</taxon>
        <taxon>Embryophyta</taxon>
        <taxon>Tracheophyta</taxon>
        <taxon>Spermatophyta</taxon>
        <taxon>Magnoliopsida</taxon>
        <taxon>eudicotyledons</taxon>
        <taxon>Gunneridae</taxon>
        <taxon>Pentapetalae</taxon>
        <taxon>rosids</taxon>
        <taxon>fabids</taxon>
        <taxon>Malpighiales</taxon>
        <taxon>Salicaceae</taxon>
        <taxon>Flacourtieae</taxon>
        <taxon>Dovyalis</taxon>
    </lineage>
</organism>
<feature type="compositionally biased region" description="Basic residues" evidence="1">
    <location>
        <begin position="37"/>
        <end position="49"/>
    </location>
</feature>
<comment type="caution">
    <text evidence="2">The sequence shown here is derived from an EMBL/GenBank/DDBJ whole genome shotgun (WGS) entry which is preliminary data.</text>
</comment>
<evidence type="ECO:0000313" key="2">
    <source>
        <dbReference type="EMBL" id="CAK7324092.1"/>
    </source>
</evidence>